<feature type="compositionally biased region" description="Acidic residues" evidence="6">
    <location>
        <begin position="477"/>
        <end position="486"/>
    </location>
</feature>
<evidence type="ECO:0000256" key="5">
    <source>
        <dbReference type="ARBA" id="ARBA00023136"/>
    </source>
</evidence>
<dbReference type="GO" id="GO:0022857">
    <property type="term" value="F:transmembrane transporter activity"/>
    <property type="evidence" value="ECO:0007669"/>
    <property type="project" value="InterPro"/>
</dbReference>
<dbReference type="PROSITE" id="PS50850">
    <property type="entry name" value="MFS"/>
    <property type="match status" value="1"/>
</dbReference>
<protein>
    <recommendedName>
        <fullName evidence="8">Major facilitator superfamily (MFS) profile domain-containing protein</fullName>
    </recommendedName>
</protein>
<feature type="transmembrane region" description="Helical" evidence="7">
    <location>
        <begin position="306"/>
        <end position="326"/>
    </location>
</feature>
<feature type="transmembrane region" description="Helical" evidence="7">
    <location>
        <begin position="89"/>
        <end position="106"/>
    </location>
</feature>
<evidence type="ECO:0000256" key="1">
    <source>
        <dbReference type="ARBA" id="ARBA00004141"/>
    </source>
</evidence>
<evidence type="ECO:0000256" key="6">
    <source>
        <dbReference type="SAM" id="MobiDB-lite"/>
    </source>
</evidence>
<feature type="transmembrane region" description="Helical" evidence="7">
    <location>
        <begin position="54"/>
        <end position="83"/>
    </location>
</feature>
<dbReference type="Pfam" id="PF07690">
    <property type="entry name" value="MFS_1"/>
    <property type="match status" value="2"/>
</dbReference>
<dbReference type="InterPro" id="IPR020846">
    <property type="entry name" value="MFS_dom"/>
</dbReference>
<feature type="transmembrane region" description="Helical" evidence="7">
    <location>
        <begin position="448"/>
        <end position="467"/>
    </location>
</feature>
<proteinExistence type="predicted"/>
<feature type="transmembrane region" description="Helical" evidence="7">
    <location>
        <begin position="149"/>
        <end position="172"/>
    </location>
</feature>
<dbReference type="Proteomes" id="UP000094455">
    <property type="component" value="Unassembled WGS sequence"/>
</dbReference>
<dbReference type="Gene3D" id="1.20.1720.10">
    <property type="entry name" value="Multidrug resistance protein D"/>
    <property type="match status" value="1"/>
</dbReference>
<evidence type="ECO:0000313" key="10">
    <source>
        <dbReference type="Proteomes" id="UP000094455"/>
    </source>
</evidence>
<evidence type="ECO:0000259" key="8">
    <source>
        <dbReference type="PROSITE" id="PS50850"/>
    </source>
</evidence>
<feature type="compositionally biased region" description="Basic and acidic residues" evidence="6">
    <location>
        <begin position="487"/>
        <end position="504"/>
    </location>
</feature>
<evidence type="ECO:0000313" key="9">
    <source>
        <dbReference type="EMBL" id="ODQ44134.1"/>
    </source>
</evidence>
<keyword evidence="2" id="KW-0813">Transport</keyword>
<dbReference type="GeneID" id="30176808"/>
<feature type="transmembrane region" description="Helical" evidence="7">
    <location>
        <begin position="338"/>
        <end position="356"/>
    </location>
</feature>
<reference evidence="9 10" key="1">
    <citation type="journal article" date="2016" name="Proc. Natl. Acad. Sci. U.S.A.">
        <title>Comparative genomics of biotechnologically important yeasts.</title>
        <authorList>
            <person name="Riley R."/>
            <person name="Haridas S."/>
            <person name="Wolfe K.H."/>
            <person name="Lopes M.R."/>
            <person name="Hittinger C.T."/>
            <person name="Goeker M."/>
            <person name="Salamov A.A."/>
            <person name="Wisecaver J.H."/>
            <person name="Long T.M."/>
            <person name="Calvey C.H."/>
            <person name="Aerts A.L."/>
            <person name="Barry K.W."/>
            <person name="Choi C."/>
            <person name="Clum A."/>
            <person name="Coughlan A.Y."/>
            <person name="Deshpande S."/>
            <person name="Douglass A.P."/>
            <person name="Hanson S.J."/>
            <person name="Klenk H.-P."/>
            <person name="LaButti K.M."/>
            <person name="Lapidus A."/>
            <person name="Lindquist E.A."/>
            <person name="Lipzen A.M."/>
            <person name="Meier-Kolthoff J.P."/>
            <person name="Ohm R.A."/>
            <person name="Otillar R.P."/>
            <person name="Pangilinan J.L."/>
            <person name="Peng Y."/>
            <person name="Rokas A."/>
            <person name="Rosa C.A."/>
            <person name="Scheuner C."/>
            <person name="Sibirny A.A."/>
            <person name="Slot J.C."/>
            <person name="Stielow J.B."/>
            <person name="Sun H."/>
            <person name="Kurtzman C.P."/>
            <person name="Blackwell M."/>
            <person name="Grigoriev I.V."/>
            <person name="Jeffries T.W."/>
        </authorList>
    </citation>
    <scope>NUCLEOTIDE SEQUENCE [LARGE SCALE GENOMIC DNA]</scope>
    <source>
        <strain evidence="9 10">NRRL Y-2026</strain>
    </source>
</reference>
<feature type="region of interest" description="Disordered" evidence="6">
    <location>
        <begin position="477"/>
        <end position="524"/>
    </location>
</feature>
<feature type="transmembrane region" description="Helical" evidence="7">
    <location>
        <begin position="24"/>
        <end position="42"/>
    </location>
</feature>
<gene>
    <name evidence="9" type="ORF">PICMEDRAFT_13886</name>
</gene>
<feature type="transmembrane region" description="Helical" evidence="7">
    <location>
        <begin position="216"/>
        <end position="238"/>
    </location>
</feature>
<dbReference type="RefSeq" id="XP_019015247.1">
    <property type="nucleotide sequence ID" value="XM_019160121.1"/>
</dbReference>
<keyword evidence="10" id="KW-1185">Reference proteome</keyword>
<evidence type="ECO:0000256" key="2">
    <source>
        <dbReference type="ARBA" id="ARBA00022448"/>
    </source>
</evidence>
<feature type="transmembrane region" description="Helical" evidence="7">
    <location>
        <begin position="113"/>
        <end position="137"/>
    </location>
</feature>
<feature type="transmembrane region" description="Helical" evidence="7">
    <location>
        <begin position="184"/>
        <end position="204"/>
    </location>
</feature>
<dbReference type="GO" id="GO:0016020">
    <property type="term" value="C:membrane"/>
    <property type="evidence" value="ECO:0007669"/>
    <property type="project" value="UniProtKB-SubCell"/>
</dbReference>
<comment type="subcellular location">
    <subcellularLocation>
        <location evidence="1">Membrane</location>
        <topology evidence="1">Multi-pass membrane protein</topology>
    </subcellularLocation>
</comment>
<dbReference type="InterPro" id="IPR036259">
    <property type="entry name" value="MFS_trans_sf"/>
</dbReference>
<keyword evidence="3 7" id="KW-0812">Transmembrane</keyword>
<accession>A0A1E3NDE1</accession>
<dbReference type="PANTHER" id="PTHR42718">
    <property type="entry name" value="MAJOR FACILITATOR SUPERFAMILY MULTIDRUG TRANSPORTER MFSC"/>
    <property type="match status" value="1"/>
</dbReference>
<feature type="domain" description="Major facilitator superfamily (MFS) profile" evidence="8">
    <location>
        <begin position="1"/>
        <end position="471"/>
    </location>
</feature>
<feature type="transmembrane region" description="Helical" evidence="7">
    <location>
        <begin position="281"/>
        <end position="300"/>
    </location>
</feature>
<evidence type="ECO:0000256" key="4">
    <source>
        <dbReference type="ARBA" id="ARBA00022989"/>
    </source>
</evidence>
<feature type="transmembrane region" description="Helical" evidence="7">
    <location>
        <begin position="368"/>
        <end position="388"/>
    </location>
</feature>
<dbReference type="InterPro" id="IPR011701">
    <property type="entry name" value="MFS"/>
</dbReference>
<keyword evidence="4 7" id="KW-1133">Transmembrane helix</keyword>
<keyword evidence="5 7" id="KW-0472">Membrane</keyword>
<dbReference type="EMBL" id="KV454009">
    <property type="protein sequence ID" value="ODQ44134.1"/>
    <property type="molecule type" value="Genomic_DNA"/>
</dbReference>
<dbReference type="STRING" id="763406.A0A1E3NDE1"/>
<dbReference type="Gene3D" id="1.20.1250.20">
    <property type="entry name" value="MFS general substrate transporter like domains"/>
    <property type="match status" value="1"/>
</dbReference>
<dbReference type="OrthoDB" id="440755at2759"/>
<name>A0A1E3NDE1_9ASCO</name>
<feature type="compositionally biased region" description="Polar residues" evidence="6">
    <location>
        <begin position="506"/>
        <end position="517"/>
    </location>
</feature>
<dbReference type="PANTHER" id="PTHR42718:SF9">
    <property type="entry name" value="MAJOR FACILITATOR SUPERFAMILY MULTIDRUG TRANSPORTER MFSC"/>
    <property type="match status" value="1"/>
</dbReference>
<sequence>MNTSAALTLSNDIEKAFNTNSSTASWVLSGYALTLGSFILITGKLADIIGPDNIFLIGLSVIWICSLICACIPHSSVVALIVIRALQGVGASALVPSTVALAANYFTGKLSKYLAPALGGFIIALTGIFGVGVTIGGAFSETSTGYRGFFWFVFAYGLILNIILLFLIILVDRKDGEDKMELKNIDFVAGFLVIAGVLLIILGLTEGAENWRSPKAYISLIVGFFAFLSSLGFEIIYLKRFQRKNQNKDKSTDWRLQVELLFPPEIIKIPNFLPILIQCGMYYATFTMVIVIGINYFTFIEGNTPIIVAIKVLPLPVGLVFGALAYRTSYYNRVGLKNMLILSSAICLGMCVWFSRIDYKSDNSYWKFGFVSLFLYGYGINMFFNIYFSVVVSNTPLHLQGVVNGIYQTCGQVLLSIGNALVPSILGNLEVATTEQAKQKLFNKFQTIFYVVLAFHAVMFLIMVFLVRNHQKENESDDRIDEEDVLGEEKKQDDDCECHVREADSGTESRNSRTNLSYLDARSV</sequence>
<dbReference type="AlphaFoldDB" id="A0A1E3NDE1"/>
<evidence type="ECO:0000256" key="3">
    <source>
        <dbReference type="ARBA" id="ARBA00022692"/>
    </source>
</evidence>
<evidence type="ECO:0000256" key="7">
    <source>
        <dbReference type="SAM" id="Phobius"/>
    </source>
</evidence>
<dbReference type="SUPFAM" id="SSF103473">
    <property type="entry name" value="MFS general substrate transporter"/>
    <property type="match status" value="1"/>
</dbReference>
<organism evidence="9 10">
    <name type="scientific">Pichia membranifaciens NRRL Y-2026</name>
    <dbReference type="NCBI Taxonomy" id="763406"/>
    <lineage>
        <taxon>Eukaryota</taxon>
        <taxon>Fungi</taxon>
        <taxon>Dikarya</taxon>
        <taxon>Ascomycota</taxon>
        <taxon>Saccharomycotina</taxon>
        <taxon>Pichiomycetes</taxon>
        <taxon>Pichiales</taxon>
        <taxon>Pichiaceae</taxon>
        <taxon>Pichia</taxon>
    </lineage>
</organism>